<feature type="domain" description="IPT/TIG" evidence="2">
    <location>
        <begin position="121"/>
        <end position="195"/>
    </location>
</feature>
<protein>
    <submittedName>
        <fullName evidence="5">DUF5013 domain-containing protein</fullName>
    </submittedName>
</protein>
<dbReference type="GO" id="GO:0017154">
    <property type="term" value="F:semaphorin receptor activity"/>
    <property type="evidence" value="ECO:0007669"/>
    <property type="project" value="InterPro"/>
</dbReference>
<dbReference type="Pfam" id="PF01833">
    <property type="entry name" value="TIG"/>
    <property type="match status" value="3"/>
</dbReference>
<dbReference type="SUPFAM" id="SSF81296">
    <property type="entry name" value="E set domains"/>
    <property type="match status" value="3"/>
</dbReference>
<dbReference type="PROSITE" id="PS51257">
    <property type="entry name" value="PROKAR_LIPOPROTEIN"/>
    <property type="match status" value="1"/>
</dbReference>
<dbReference type="InterPro" id="IPR031148">
    <property type="entry name" value="Plexin"/>
</dbReference>
<dbReference type="EMBL" id="VWLX01000025">
    <property type="protein sequence ID" value="KAA3799432.1"/>
    <property type="molecule type" value="Genomic_DNA"/>
</dbReference>
<evidence type="ECO:0000259" key="3">
    <source>
        <dbReference type="Pfam" id="PF16405"/>
    </source>
</evidence>
<evidence type="ECO:0000313" key="7">
    <source>
        <dbReference type="Proteomes" id="UP000460135"/>
    </source>
</evidence>
<dbReference type="AlphaFoldDB" id="A0A395VV84"/>
<sequence length="498" mass="53840">MRKIYLILPLLFSLLVISCDDDAEIVQLTNEDPVLSVSNISPQRGYAGAEVTIEGTNFGAAKELVKVFFAGMEESAELLTCEDTKLVVKVPENATSGALTIEANKMKIVTSDQLFTVIPDPEMTEISPARVVGNAEVTITGENFGTVIEDVQLYCTIDGEEVSFPVTSCTDEEIKATAPETTVFGEFDLKLRIQGKAAKNTLKITLLEKPTITSVKSDNVLNESFAFAGDKVTISGTGFGTESNAVTVKFAGIDAAASIESCVNDKIVAIVPDGFTGGTVTVTKDRLSSTSTDELKILEDDTDISSYVLKNYKAPFTPKPFEDGQGGNNNSWAVPADWTVNEAAQNMFNKQDGQFCSKPVGGLNTDAQVLTMQAGWNNDAVEAAKVMTNGKMYQNITLPKGSYEMVVTYGEVVVNGGHPYMAVCKNKTELPNYGELSEVNGDVYWKFEGHNSSLTTHTLNFELTETTDVCLGFTASMPQNSCFKVKELQLVYKSNAVQ</sequence>
<feature type="domain" description="IPT/TIG" evidence="2">
    <location>
        <begin position="36"/>
        <end position="116"/>
    </location>
</feature>
<dbReference type="Pfam" id="PF16405">
    <property type="entry name" value="DUF5013"/>
    <property type="match status" value="1"/>
</dbReference>
<feature type="signal peptide" evidence="1">
    <location>
        <begin position="1"/>
        <end position="23"/>
    </location>
</feature>
<reference evidence="5 6" key="1">
    <citation type="submission" date="2018-08" db="EMBL/GenBank/DDBJ databases">
        <title>A genome reference for cultivated species of the human gut microbiota.</title>
        <authorList>
            <person name="Zou Y."/>
            <person name="Xue W."/>
            <person name="Luo G."/>
        </authorList>
    </citation>
    <scope>NUCLEOTIDE SEQUENCE [LARGE SCALE GENOMIC DNA]</scope>
    <source>
        <strain evidence="5 6">AF20-9LB</strain>
    </source>
</reference>
<comment type="caution">
    <text evidence="5">The sequence shown here is derived from an EMBL/GenBank/DDBJ whole genome shotgun (WGS) entry which is preliminary data.</text>
</comment>
<dbReference type="Gene3D" id="2.60.40.10">
    <property type="entry name" value="Immunoglobulins"/>
    <property type="match status" value="3"/>
</dbReference>
<dbReference type="InterPro" id="IPR032181">
    <property type="entry name" value="DUF5013"/>
</dbReference>
<dbReference type="Proteomes" id="UP000460135">
    <property type="component" value="Unassembled WGS sequence"/>
</dbReference>
<gene>
    <name evidence="5" type="ORF">DWX70_23180</name>
    <name evidence="4" type="ORF">F3F51_24050</name>
</gene>
<feature type="domain" description="DUF5013" evidence="3">
    <location>
        <begin position="310"/>
        <end position="472"/>
    </location>
</feature>
<proteinExistence type="predicted"/>
<feature type="chain" id="PRO_5036334286" evidence="1">
    <location>
        <begin position="24"/>
        <end position="498"/>
    </location>
</feature>
<evidence type="ECO:0000256" key="1">
    <source>
        <dbReference type="SAM" id="SignalP"/>
    </source>
</evidence>
<evidence type="ECO:0000313" key="6">
    <source>
        <dbReference type="Proteomes" id="UP000266492"/>
    </source>
</evidence>
<name>A0A395VV84_BACOV</name>
<evidence type="ECO:0000313" key="4">
    <source>
        <dbReference type="EMBL" id="KAA3799432.1"/>
    </source>
</evidence>
<keyword evidence="1" id="KW-0732">Signal</keyword>
<dbReference type="PANTHER" id="PTHR22625:SF70">
    <property type="entry name" value="PLEXIN A, ISOFORM A"/>
    <property type="match status" value="1"/>
</dbReference>
<dbReference type="InterPro" id="IPR014756">
    <property type="entry name" value="Ig_E-set"/>
</dbReference>
<dbReference type="CDD" id="cd00603">
    <property type="entry name" value="IPT_PCSR"/>
    <property type="match status" value="2"/>
</dbReference>
<dbReference type="RefSeq" id="WP_118419235.1">
    <property type="nucleotide sequence ID" value="NZ_JAQDLI010000017.1"/>
</dbReference>
<dbReference type="InterPro" id="IPR002909">
    <property type="entry name" value="IPT_dom"/>
</dbReference>
<reference evidence="4 7" key="2">
    <citation type="journal article" date="2019" name="Nat. Med.">
        <title>A library of human gut bacterial isolates paired with longitudinal multiomics data enables mechanistic microbiome research.</title>
        <authorList>
            <person name="Poyet M."/>
            <person name="Groussin M."/>
            <person name="Gibbons S.M."/>
            <person name="Avila-Pacheco J."/>
            <person name="Jiang X."/>
            <person name="Kearney S.M."/>
            <person name="Perrotta A.R."/>
            <person name="Berdy B."/>
            <person name="Zhao S."/>
            <person name="Lieberman T.D."/>
            <person name="Swanson P.K."/>
            <person name="Smith M."/>
            <person name="Roesemann S."/>
            <person name="Alexander J.E."/>
            <person name="Rich S.A."/>
            <person name="Livny J."/>
            <person name="Vlamakis H."/>
            <person name="Clish C."/>
            <person name="Bullock K."/>
            <person name="Deik A."/>
            <person name="Scott J."/>
            <person name="Pierce K.A."/>
            <person name="Xavier R.J."/>
            <person name="Alm E.J."/>
        </authorList>
    </citation>
    <scope>NUCLEOTIDE SEQUENCE [LARGE SCALE GENOMIC DNA]</scope>
    <source>
        <strain evidence="4 7">BIOML-A183</strain>
    </source>
</reference>
<evidence type="ECO:0000259" key="2">
    <source>
        <dbReference type="Pfam" id="PF01833"/>
    </source>
</evidence>
<dbReference type="PANTHER" id="PTHR22625">
    <property type="entry name" value="PLEXIN"/>
    <property type="match status" value="1"/>
</dbReference>
<accession>A0A395VV84</accession>
<feature type="domain" description="IPT/TIG" evidence="2">
    <location>
        <begin position="210"/>
        <end position="286"/>
    </location>
</feature>
<organism evidence="5 6">
    <name type="scientific">Bacteroides ovatus</name>
    <dbReference type="NCBI Taxonomy" id="28116"/>
    <lineage>
        <taxon>Bacteria</taxon>
        <taxon>Pseudomonadati</taxon>
        <taxon>Bacteroidota</taxon>
        <taxon>Bacteroidia</taxon>
        <taxon>Bacteroidales</taxon>
        <taxon>Bacteroidaceae</taxon>
        <taxon>Bacteroides</taxon>
    </lineage>
</organism>
<dbReference type="Proteomes" id="UP000266492">
    <property type="component" value="Unassembled WGS sequence"/>
</dbReference>
<dbReference type="EMBL" id="QRVZ01000029">
    <property type="protein sequence ID" value="RGS79898.1"/>
    <property type="molecule type" value="Genomic_DNA"/>
</dbReference>
<evidence type="ECO:0000313" key="5">
    <source>
        <dbReference type="EMBL" id="RGS79898.1"/>
    </source>
</evidence>
<dbReference type="InterPro" id="IPR013783">
    <property type="entry name" value="Ig-like_fold"/>
</dbReference>